<evidence type="ECO:0000313" key="2">
    <source>
        <dbReference type="EMBL" id="EDR01598.1"/>
    </source>
</evidence>
<dbReference type="RefSeq" id="XP_001887674.1">
    <property type="nucleotide sequence ID" value="XM_001887639.1"/>
</dbReference>
<dbReference type="KEGG" id="lbc:LACBIDRAFT_333078"/>
<protein>
    <submittedName>
        <fullName evidence="2">Predicted protein</fullName>
    </submittedName>
</protein>
<feature type="region of interest" description="Disordered" evidence="1">
    <location>
        <begin position="193"/>
        <end position="228"/>
    </location>
</feature>
<reference evidence="2 3" key="1">
    <citation type="journal article" date="2008" name="Nature">
        <title>The genome of Laccaria bicolor provides insights into mycorrhizal symbiosis.</title>
        <authorList>
            <person name="Martin F."/>
            <person name="Aerts A."/>
            <person name="Ahren D."/>
            <person name="Brun A."/>
            <person name="Danchin E.G.J."/>
            <person name="Duchaussoy F."/>
            <person name="Gibon J."/>
            <person name="Kohler A."/>
            <person name="Lindquist E."/>
            <person name="Pereda V."/>
            <person name="Salamov A."/>
            <person name="Shapiro H.J."/>
            <person name="Wuyts J."/>
            <person name="Blaudez D."/>
            <person name="Buee M."/>
            <person name="Brokstein P."/>
            <person name="Canbaeck B."/>
            <person name="Cohen D."/>
            <person name="Courty P.E."/>
            <person name="Coutinho P.M."/>
            <person name="Delaruelle C."/>
            <person name="Detter J.C."/>
            <person name="Deveau A."/>
            <person name="DiFazio S."/>
            <person name="Duplessis S."/>
            <person name="Fraissinet-Tachet L."/>
            <person name="Lucic E."/>
            <person name="Frey-Klett P."/>
            <person name="Fourrey C."/>
            <person name="Feussner I."/>
            <person name="Gay G."/>
            <person name="Grimwood J."/>
            <person name="Hoegger P.J."/>
            <person name="Jain P."/>
            <person name="Kilaru S."/>
            <person name="Labbe J."/>
            <person name="Lin Y.C."/>
            <person name="Legue V."/>
            <person name="Le Tacon F."/>
            <person name="Marmeisse R."/>
            <person name="Melayah D."/>
            <person name="Montanini B."/>
            <person name="Muratet M."/>
            <person name="Nehls U."/>
            <person name="Niculita-Hirzel H."/>
            <person name="Oudot-Le Secq M.P."/>
            <person name="Peter M."/>
            <person name="Quesneville H."/>
            <person name="Rajashekar B."/>
            <person name="Reich M."/>
            <person name="Rouhier N."/>
            <person name="Schmutz J."/>
            <person name="Yin T."/>
            <person name="Chalot M."/>
            <person name="Henrissat B."/>
            <person name="Kuees U."/>
            <person name="Lucas S."/>
            <person name="Van de Peer Y."/>
            <person name="Podila G.K."/>
            <person name="Polle A."/>
            <person name="Pukkila P.J."/>
            <person name="Richardson P.M."/>
            <person name="Rouze P."/>
            <person name="Sanders I.R."/>
            <person name="Stajich J.E."/>
            <person name="Tunlid A."/>
            <person name="Tuskan G."/>
            <person name="Grigoriev I.V."/>
        </authorList>
    </citation>
    <scope>NUCLEOTIDE SEQUENCE [LARGE SCALE GENOMIC DNA]</scope>
    <source>
        <strain evidence="3">S238N-H82 / ATCC MYA-4686</strain>
    </source>
</reference>
<proteinExistence type="predicted"/>
<dbReference type="Proteomes" id="UP000001194">
    <property type="component" value="Unassembled WGS sequence"/>
</dbReference>
<dbReference type="InParanoid" id="B0DUT0"/>
<accession>B0DUT0</accession>
<dbReference type="EMBL" id="DS547137">
    <property type="protein sequence ID" value="EDR01598.1"/>
    <property type="molecule type" value="Genomic_DNA"/>
</dbReference>
<evidence type="ECO:0000256" key="1">
    <source>
        <dbReference type="SAM" id="MobiDB-lite"/>
    </source>
</evidence>
<feature type="region of interest" description="Disordered" evidence="1">
    <location>
        <begin position="89"/>
        <end position="110"/>
    </location>
</feature>
<evidence type="ECO:0000313" key="3">
    <source>
        <dbReference type="Proteomes" id="UP000001194"/>
    </source>
</evidence>
<gene>
    <name evidence="2" type="ORF">LACBIDRAFT_333078</name>
</gene>
<dbReference type="GeneID" id="6083298"/>
<keyword evidence="3" id="KW-1185">Reference proteome</keyword>
<organism evidence="3">
    <name type="scientific">Laccaria bicolor (strain S238N-H82 / ATCC MYA-4686)</name>
    <name type="common">Bicoloured deceiver</name>
    <name type="synonym">Laccaria laccata var. bicolor</name>
    <dbReference type="NCBI Taxonomy" id="486041"/>
    <lineage>
        <taxon>Eukaryota</taxon>
        <taxon>Fungi</taxon>
        <taxon>Dikarya</taxon>
        <taxon>Basidiomycota</taxon>
        <taxon>Agaricomycotina</taxon>
        <taxon>Agaricomycetes</taxon>
        <taxon>Agaricomycetidae</taxon>
        <taxon>Agaricales</taxon>
        <taxon>Agaricineae</taxon>
        <taxon>Hydnangiaceae</taxon>
        <taxon>Laccaria</taxon>
    </lineage>
</organism>
<sequence>MDDLLGCLATALRKTINLSVHASSVLVVLSPNSEGVLANWHSITSPSRTFASYHPRPLQPLHLPPCKRNHVHYRVLRVRPIHRHSAPLEHVQPFKRDTSPSTSTASSSLDDKLTEWSGHLEREGVFENVVVGNPPRWGRWSLVVLGGSRGYCQCSVLGSDTWRDKYSSRDTTRLEGCRCLRRAVGDFWKRMEAQRETGGSLPEKDRESERRVDVIQDASDEESEKDFTRFPPTENFTRILEHQRRPSSIDIPSPTSPPVLITAGKLLIHVGKRTSSYLSPVSKSQIIAGSDEYHPSIWNVIHSIYPSVLRRLNNLPSHAKLDYRCYPLTTLPVPLFPPSTDDGPSYAGLRWALYHCPRSRWSLGVRGPPQPLLFEPQGGLRNGQEQGQGYEHGWYSHMRTNGLPEQDASIGLTASTTTANATCRQL</sequence>
<dbReference type="AlphaFoldDB" id="B0DUT0"/>
<feature type="compositionally biased region" description="Low complexity" evidence="1">
    <location>
        <begin position="99"/>
        <end position="108"/>
    </location>
</feature>
<name>B0DUT0_LACBS</name>
<dbReference type="HOGENOM" id="CLU_644160_0_0_1"/>
<feature type="compositionally biased region" description="Basic and acidic residues" evidence="1">
    <location>
        <begin position="202"/>
        <end position="214"/>
    </location>
</feature>